<dbReference type="Proteomes" id="UP000246005">
    <property type="component" value="Unassembled WGS sequence"/>
</dbReference>
<gene>
    <name evidence="1" type="ORF">C8D88_1241</name>
</gene>
<reference evidence="1 2" key="1">
    <citation type="submission" date="2018-05" db="EMBL/GenBank/DDBJ databases">
        <title>Genomic Encyclopedia of Type Strains, Phase IV (KMG-IV): sequencing the most valuable type-strain genomes for metagenomic binning, comparative biology and taxonomic classification.</title>
        <authorList>
            <person name="Goeker M."/>
        </authorList>
    </citation>
    <scope>NUCLEOTIDE SEQUENCE [LARGE SCALE GENOMIC DNA]</scope>
    <source>
        <strain evidence="1 2">DSM 45480</strain>
    </source>
</reference>
<proteinExistence type="predicted"/>
<evidence type="ECO:0000313" key="2">
    <source>
        <dbReference type="Proteomes" id="UP000246005"/>
    </source>
</evidence>
<comment type="caution">
    <text evidence="1">The sequence shown here is derived from an EMBL/GenBank/DDBJ whole genome shotgun (WGS) entry which is preliminary data.</text>
</comment>
<name>A0A316HMR2_9PSEU</name>
<feature type="non-terminal residue" evidence="1">
    <location>
        <position position="1"/>
    </location>
</feature>
<evidence type="ECO:0000313" key="1">
    <source>
        <dbReference type="EMBL" id="PWK79475.1"/>
    </source>
</evidence>
<dbReference type="AlphaFoldDB" id="A0A316HMR2"/>
<sequence length="42" mass="4880">GPDYFDHKPRSLQYQAQRARRLIAELIEQGYNVSQLIPEHAA</sequence>
<dbReference type="EMBL" id="QGHB01000024">
    <property type="protein sequence ID" value="PWK79475.1"/>
    <property type="molecule type" value="Genomic_DNA"/>
</dbReference>
<protein>
    <submittedName>
        <fullName evidence="1">Uncharacterized protein</fullName>
    </submittedName>
</protein>
<organism evidence="1 2">
    <name type="scientific">Lentzea atacamensis</name>
    <dbReference type="NCBI Taxonomy" id="531938"/>
    <lineage>
        <taxon>Bacteria</taxon>
        <taxon>Bacillati</taxon>
        <taxon>Actinomycetota</taxon>
        <taxon>Actinomycetes</taxon>
        <taxon>Pseudonocardiales</taxon>
        <taxon>Pseudonocardiaceae</taxon>
        <taxon>Lentzea</taxon>
    </lineage>
</organism>
<accession>A0A316HMR2</accession>